<dbReference type="AlphaFoldDB" id="A0A8J2JV09"/>
<protein>
    <submittedName>
        <fullName evidence="2">Uncharacterized protein</fullName>
    </submittedName>
</protein>
<evidence type="ECO:0000313" key="3">
    <source>
        <dbReference type="Proteomes" id="UP000708208"/>
    </source>
</evidence>
<keyword evidence="3" id="KW-1185">Reference proteome</keyword>
<dbReference type="Proteomes" id="UP000708208">
    <property type="component" value="Unassembled WGS sequence"/>
</dbReference>
<name>A0A8J2JV09_9HEXA</name>
<organism evidence="2 3">
    <name type="scientific">Allacma fusca</name>
    <dbReference type="NCBI Taxonomy" id="39272"/>
    <lineage>
        <taxon>Eukaryota</taxon>
        <taxon>Metazoa</taxon>
        <taxon>Ecdysozoa</taxon>
        <taxon>Arthropoda</taxon>
        <taxon>Hexapoda</taxon>
        <taxon>Collembola</taxon>
        <taxon>Symphypleona</taxon>
        <taxon>Sminthuridae</taxon>
        <taxon>Allacma</taxon>
    </lineage>
</organism>
<evidence type="ECO:0000313" key="2">
    <source>
        <dbReference type="EMBL" id="CAG7726972.1"/>
    </source>
</evidence>
<evidence type="ECO:0000256" key="1">
    <source>
        <dbReference type="SAM" id="MobiDB-lite"/>
    </source>
</evidence>
<gene>
    <name evidence="2" type="ORF">AFUS01_LOCUS15847</name>
</gene>
<dbReference type="EMBL" id="CAJVCH010142513">
    <property type="protein sequence ID" value="CAG7726972.1"/>
    <property type="molecule type" value="Genomic_DNA"/>
</dbReference>
<comment type="caution">
    <text evidence="2">The sequence shown here is derived from an EMBL/GenBank/DDBJ whole genome shotgun (WGS) entry which is preliminary data.</text>
</comment>
<sequence length="81" mass="8368">MATSQGAGFRNHSGFGRTSSGSALYFAVVKNRASVVQLTSLGRILGESTESSEINTTTSYVAQVGLDPPPNNCGEVDASSK</sequence>
<reference evidence="2" key="1">
    <citation type="submission" date="2021-06" db="EMBL/GenBank/DDBJ databases">
        <authorList>
            <person name="Hodson N. C."/>
            <person name="Mongue J. A."/>
            <person name="Jaron S. K."/>
        </authorList>
    </citation>
    <scope>NUCLEOTIDE SEQUENCE</scope>
</reference>
<feature type="region of interest" description="Disordered" evidence="1">
    <location>
        <begin position="62"/>
        <end position="81"/>
    </location>
</feature>
<accession>A0A8J2JV09</accession>
<proteinExistence type="predicted"/>